<organism evidence="1">
    <name type="scientific">marine sediment metagenome</name>
    <dbReference type="NCBI Taxonomy" id="412755"/>
    <lineage>
        <taxon>unclassified sequences</taxon>
        <taxon>metagenomes</taxon>
        <taxon>ecological metagenomes</taxon>
    </lineage>
</organism>
<dbReference type="EMBL" id="LAZR01002232">
    <property type="protein sequence ID" value="KKN32719.1"/>
    <property type="molecule type" value="Genomic_DNA"/>
</dbReference>
<protein>
    <submittedName>
        <fullName evidence="1">Uncharacterized protein</fullName>
    </submittedName>
</protein>
<gene>
    <name evidence="1" type="ORF">LCGC14_0811050</name>
</gene>
<proteinExistence type="predicted"/>
<accession>A0A0F9PR81</accession>
<name>A0A0F9PR81_9ZZZZ</name>
<reference evidence="1" key="1">
    <citation type="journal article" date="2015" name="Nature">
        <title>Complex archaea that bridge the gap between prokaryotes and eukaryotes.</title>
        <authorList>
            <person name="Spang A."/>
            <person name="Saw J.H."/>
            <person name="Jorgensen S.L."/>
            <person name="Zaremba-Niedzwiedzka K."/>
            <person name="Martijn J."/>
            <person name="Lind A.E."/>
            <person name="van Eijk R."/>
            <person name="Schleper C."/>
            <person name="Guy L."/>
            <person name="Ettema T.J."/>
        </authorList>
    </citation>
    <scope>NUCLEOTIDE SEQUENCE</scope>
</reference>
<evidence type="ECO:0000313" key="1">
    <source>
        <dbReference type="EMBL" id="KKN32719.1"/>
    </source>
</evidence>
<dbReference type="AlphaFoldDB" id="A0A0F9PR81"/>
<sequence length="124" mass="14117">MSVTAEYYACEQDGIDHNFKTIDLTINKVKYPNVLMCKRCASVFDIGGYKVGIDQLAGMDLNQFKMKEATKTYQAVLHAKNMAAASRSTSRQDGNFQRLLDTLLTEEEETKKIPPRSIWRMDSK</sequence>
<comment type="caution">
    <text evidence="1">The sequence shown here is derived from an EMBL/GenBank/DDBJ whole genome shotgun (WGS) entry which is preliminary data.</text>
</comment>